<dbReference type="Proteomes" id="UP000235346">
    <property type="component" value="Unassembled WGS sequence"/>
</dbReference>
<dbReference type="InterPro" id="IPR001789">
    <property type="entry name" value="Sig_transdc_resp-reg_receiver"/>
</dbReference>
<feature type="domain" description="Sigma-54 factor interaction" evidence="8">
    <location>
        <begin position="135"/>
        <end position="364"/>
    </location>
</feature>
<keyword evidence="5" id="KW-0804">Transcription</keyword>
<dbReference type="PROSITE" id="PS00688">
    <property type="entry name" value="SIGMA54_INTERACT_3"/>
    <property type="match status" value="1"/>
</dbReference>
<dbReference type="RefSeq" id="WP_102629276.1">
    <property type="nucleotide sequence ID" value="NZ_PDOH01000033.1"/>
</dbReference>
<feature type="modified residue" description="4-aspartylphosphate" evidence="6">
    <location>
        <position position="51"/>
    </location>
</feature>
<dbReference type="SUPFAM" id="SSF52172">
    <property type="entry name" value="CheY-like"/>
    <property type="match status" value="1"/>
</dbReference>
<evidence type="ECO:0000256" key="7">
    <source>
        <dbReference type="SAM" id="MobiDB-lite"/>
    </source>
</evidence>
<dbReference type="InterPro" id="IPR011006">
    <property type="entry name" value="CheY-like_superfamily"/>
</dbReference>
<dbReference type="PROSITE" id="PS50045">
    <property type="entry name" value="SIGMA54_INTERACT_4"/>
    <property type="match status" value="1"/>
</dbReference>
<keyword evidence="4" id="KW-0238">DNA-binding</keyword>
<dbReference type="GO" id="GO:0003677">
    <property type="term" value="F:DNA binding"/>
    <property type="evidence" value="ECO:0007669"/>
    <property type="project" value="UniProtKB-KW"/>
</dbReference>
<organism evidence="10 11">
    <name type="scientific">Halomonas heilongjiangensis</name>
    <dbReference type="NCBI Taxonomy" id="1387883"/>
    <lineage>
        <taxon>Bacteria</taxon>
        <taxon>Pseudomonadati</taxon>
        <taxon>Pseudomonadota</taxon>
        <taxon>Gammaproteobacteria</taxon>
        <taxon>Oceanospirillales</taxon>
        <taxon>Halomonadaceae</taxon>
        <taxon>Halomonas</taxon>
    </lineage>
</organism>
<name>A0A2N7THV2_9GAMM</name>
<dbReference type="GO" id="GO:0005524">
    <property type="term" value="F:ATP binding"/>
    <property type="evidence" value="ECO:0007669"/>
    <property type="project" value="UniProtKB-KW"/>
</dbReference>
<feature type="compositionally biased region" description="Pro residues" evidence="7">
    <location>
        <begin position="381"/>
        <end position="391"/>
    </location>
</feature>
<dbReference type="OrthoDB" id="9804019at2"/>
<evidence type="ECO:0000256" key="2">
    <source>
        <dbReference type="ARBA" id="ARBA00022840"/>
    </source>
</evidence>
<dbReference type="PROSITE" id="PS00675">
    <property type="entry name" value="SIGMA54_INTERACT_1"/>
    <property type="match status" value="1"/>
</dbReference>
<dbReference type="SMART" id="SM00382">
    <property type="entry name" value="AAA"/>
    <property type="match status" value="1"/>
</dbReference>
<dbReference type="Pfam" id="PF00072">
    <property type="entry name" value="Response_reg"/>
    <property type="match status" value="1"/>
</dbReference>
<evidence type="ECO:0000256" key="1">
    <source>
        <dbReference type="ARBA" id="ARBA00022741"/>
    </source>
</evidence>
<sequence length="459" mass="50557">MSRILIVEDEAIIRTALRRLLERHDYRVSEAGSVAEALELDPQHFDLVISDLRLPGEAGTELIARAAPIPVLIMTSYASMRSAVDALKLGAVDYVAKPFDHDELLETVARALHQQAARSTEPPDVTEPGGNAQPMIGSCAAMQVVYTRIRKTAPADVTVLIQGESGTGKELVARAIHQQSRRAAAPLICVNCAAIPETLIESELFGHEKGAFTGASAARTGLVEAADGGTLFLDEIGELPLDAQARLLRVLQEGEIRKIGSVETRHVDVRLIAATHRDLRALSRTGEFRLDLYYRLNVMQIDLPPLRERDDDILEIADILLDKACQRHGREGLRLSRASRRTIHDYPWPGNVRELENALERGVILAEGHLIHPDDLGLSAPPRPLAAPPPSIGSGADEPGDAEEDLSLEDYFQHFVLEHQDQMSETELAQKLGISRKCLWERRQRLGIPRKKSPRRSAG</sequence>
<accession>A0A2N7THV2</accession>
<evidence type="ECO:0000256" key="4">
    <source>
        <dbReference type="ARBA" id="ARBA00023125"/>
    </source>
</evidence>
<reference evidence="10 11" key="1">
    <citation type="submission" date="2018-01" db="EMBL/GenBank/DDBJ databases">
        <title>Halomonas endophytica sp. nov., isolated from storage liquid in the stems of Populus euphratica.</title>
        <authorList>
            <person name="Chen C."/>
        </authorList>
    </citation>
    <scope>NUCLEOTIDE SEQUENCE [LARGE SCALE GENOMIC DNA]</scope>
    <source>
        <strain evidence="10 11">DSM 26881</strain>
    </source>
</reference>
<evidence type="ECO:0000256" key="6">
    <source>
        <dbReference type="PROSITE-ProRule" id="PRU00169"/>
    </source>
</evidence>
<dbReference type="Gene3D" id="3.40.50.300">
    <property type="entry name" value="P-loop containing nucleotide triphosphate hydrolases"/>
    <property type="match status" value="1"/>
</dbReference>
<dbReference type="InterPro" id="IPR027417">
    <property type="entry name" value="P-loop_NTPase"/>
</dbReference>
<dbReference type="EMBL" id="PNRE01000084">
    <property type="protein sequence ID" value="PMR67755.1"/>
    <property type="molecule type" value="Genomic_DNA"/>
</dbReference>
<feature type="domain" description="Response regulatory" evidence="9">
    <location>
        <begin position="3"/>
        <end position="112"/>
    </location>
</feature>
<evidence type="ECO:0000313" key="11">
    <source>
        <dbReference type="Proteomes" id="UP000235346"/>
    </source>
</evidence>
<dbReference type="PANTHER" id="PTHR32071">
    <property type="entry name" value="TRANSCRIPTIONAL REGULATORY PROTEIN"/>
    <property type="match status" value="1"/>
</dbReference>
<dbReference type="PANTHER" id="PTHR32071:SF117">
    <property type="entry name" value="PTS-DEPENDENT DIHYDROXYACETONE KINASE OPERON REGULATORY PROTEIN-RELATED"/>
    <property type="match status" value="1"/>
</dbReference>
<protein>
    <submittedName>
        <fullName evidence="10">Response regulator</fullName>
    </submittedName>
</protein>
<feature type="region of interest" description="Disordered" evidence="7">
    <location>
        <begin position="376"/>
        <end position="402"/>
    </location>
</feature>
<dbReference type="InterPro" id="IPR002078">
    <property type="entry name" value="Sigma_54_int"/>
</dbReference>
<dbReference type="InterPro" id="IPR003593">
    <property type="entry name" value="AAA+_ATPase"/>
</dbReference>
<dbReference type="Pfam" id="PF25601">
    <property type="entry name" value="AAA_lid_14"/>
    <property type="match status" value="1"/>
</dbReference>
<evidence type="ECO:0000256" key="3">
    <source>
        <dbReference type="ARBA" id="ARBA00023015"/>
    </source>
</evidence>
<evidence type="ECO:0000259" key="9">
    <source>
        <dbReference type="PROSITE" id="PS50110"/>
    </source>
</evidence>
<dbReference type="AlphaFoldDB" id="A0A2N7THV2"/>
<evidence type="ECO:0000313" key="10">
    <source>
        <dbReference type="EMBL" id="PMR67755.1"/>
    </source>
</evidence>
<dbReference type="PROSITE" id="PS50110">
    <property type="entry name" value="RESPONSE_REGULATORY"/>
    <property type="match status" value="1"/>
</dbReference>
<evidence type="ECO:0000256" key="5">
    <source>
        <dbReference type="ARBA" id="ARBA00023163"/>
    </source>
</evidence>
<keyword evidence="1" id="KW-0547">Nucleotide-binding</keyword>
<dbReference type="GO" id="GO:0000160">
    <property type="term" value="P:phosphorelay signal transduction system"/>
    <property type="evidence" value="ECO:0007669"/>
    <property type="project" value="InterPro"/>
</dbReference>
<keyword evidence="3" id="KW-0805">Transcription regulation</keyword>
<gene>
    <name evidence="10" type="ORF">C1H66_18095</name>
</gene>
<dbReference type="Pfam" id="PF00158">
    <property type="entry name" value="Sigma54_activat"/>
    <property type="match status" value="1"/>
</dbReference>
<dbReference type="Gene3D" id="1.10.8.60">
    <property type="match status" value="1"/>
</dbReference>
<dbReference type="InterPro" id="IPR025662">
    <property type="entry name" value="Sigma_54_int_dom_ATP-bd_1"/>
</dbReference>
<keyword evidence="11" id="KW-1185">Reference proteome</keyword>
<keyword evidence="6" id="KW-0597">Phosphoprotein</keyword>
<dbReference type="InterPro" id="IPR025944">
    <property type="entry name" value="Sigma_54_int_dom_CS"/>
</dbReference>
<dbReference type="SMART" id="SM00448">
    <property type="entry name" value="REC"/>
    <property type="match status" value="1"/>
</dbReference>
<dbReference type="GO" id="GO:0006355">
    <property type="term" value="P:regulation of DNA-templated transcription"/>
    <property type="evidence" value="ECO:0007669"/>
    <property type="project" value="InterPro"/>
</dbReference>
<dbReference type="InterPro" id="IPR025943">
    <property type="entry name" value="Sigma_54_int_dom_ATP-bd_2"/>
</dbReference>
<keyword evidence="2" id="KW-0067">ATP-binding</keyword>
<dbReference type="CDD" id="cd00009">
    <property type="entry name" value="AAA"/>
    <property type="match status" value="1"/>
</dbReference>
<dbReference type="SUPFAM" id="SSF52540">
    <property type="entry name" value="P-loop containing nucleoside triphosphate hydrolases"/>
    <property type="match status" value="1"/>
</dbReference>
<dbReference type="Gene3D" id="3.40.50.2300">
    <property type="match status" value="1"/>
</dbReference>
<proteinExistence type="predicted"/>
<evidence type="ECO:0000259" key="8">
    <source>
        <dbReference type="PROSITE" id="PS50045"/>
    </source>
</evidence>
<dbReference type="FunFam" id="3.40.50.300:FF:000006">
    <property type="entry name" value="DNA-binding transcriptional regulator NtrC"/>
    <property type="match status" value="1"/>
</dbReference>
<dbReference type="PROSITE" id="PS00676">
    <property type="entry name" value="SIGMA54_INTERACT_2"/>
    <property type="match status" value="1"/>
</dbReference>
<dbReference type="InterPro" id="IPR058031">
    <property type="entry name" value="AAA_lid_NorR"/>
</dbReference>
<comment type="caution">
    <text evidence="10">The sequence shown here is derived from an EMBL/GenBank/DDBJ whole genome shotgun (WGS) entry which is preliminary data.</text>
</comment>